<sequence length="70" mass="7818">MSSDVKKMALYMSAVGFTVKDKNTSYILKEEDGDLIKQKFIDMNLVDEIFISSGVHPDTAAVYVDRSVLV</sequence>
<dbReference type="EMBL" id="LAQI01000258">
    <property type="protein sequence ID" value="KKY13760.1"/>
    <property type="molecule type" value="Genomic_DNA"/>
</dbReference>
<name>A0A0G2G9D2_9PEZI</name>
<organism evidence="1 2">
    <name type="scientific">Diplodia seriata</name>
    <dbReference type="NCBI Taxonomy" id="420778"/>
    <lineage>
        <taxon>Eukaryota</taxon>
        <taxon>Fungi</taxon>
        <taxon>Dikarya</taxon>
        <taxon>Ascomycota</taxon>
        <taxon>Pezizomycotina</taxon>
        <taxon>Dothideomycetes</taxon>
        <taxon>Dothideomycetes incertae sedis</taxon>
        <taxon>Botryosphaeriales</taxon>
        <taxon>Botryosphaeriaceae</taxon>
        <taxon>Diplodia</taxon>
    </lineage>
</organism>
<evidence type="ECO:0000313" key="2">
    <source>
        <dbReference type="Proteomes" id="UP000034182"/>
    </source>
</evidence>
<reference evidence="1 2" key="1">
    <citation type="submission" date="2015-03" db="EMBL/GenBank/DDBJ databases">
        <authorList>
            <person name="Morales-Cruz A."/>
            <person name="Amrine K.C."/>
            <person name="Cantu D."/>
        </authorList>
    </citation>
    <scope>NUCLEOTIDE SEQUENCE [LARGE SCALE GENOMIC DNA]</scope>
    <source>
        <strain evidence="1">DS831</strain>
    </source>
</reference>
<gene>
    <name evidence="1" type="ORF">UCDDS831_g08737</name>
</gene>
<protein>
    <submittedName>
        <fullName evidence="1">Uncharacterized protein</fullName>
    </submittedName>
</protein>
<dbReference type="Proteomes" id="UP000034182">
    <property type="component" value="Unassembled WGS sequence"/>
</dbReference>
<dbReference type="AlphaFoldDB" id="A0A0G2G9D2"/>
<evidence type="ECO:0000313" key="1">
    <source>
        <dbReference type="EMBL" id="KKY13760.1"/>
    </source>
</evidence>
<reference evidence="1 2" key="2">
    <citation type="submission" date="2015-05" db="EMBL/GenBank/DDBJ databases">
        <title>Distinctive expansion of gene families associated with plant cell wall degradation and secondary metabolism in the genomes of grapevine trunk pathogens.</title>
        <authorList>
            <person name="Lawrence D.P."/>
            <person name="Travadon R."/>
            <person name="Rolshausen P.E."/>
            <person name="Baumgartner K."/>
        </authorList>
    </citation>
    <scope>NUCLEOTIDE SEQUENCE [LARGE SCALE GENOMIC DNA]</scope>
    <source>
        <strain evidence="1">DS831</strain>
    </source>
</reference>
<accession>A0A0G2G9D2</accession>
<comment type="caution">
    <text evidence="1">The sequence shown here is derived from an EMBL/GenBank/DDBJ whole genome shotgun (WGS) entry which is preliminary data.</text>
</comment>
<proteinExistence type="predicted"/>